<dbReference type="Proteomes" id="UP000322791">
    <property type="component" value="Unassembled WGS sequence"/>
</dbReference>
<keyword evidence="2" id="KW-0732">Signal</keyword>
<feature type="region of interest" description="Disordered" evidence="1">
    <location>
        <begin position="484"/>
        <end position="559"/>
    </location>
</feature>
<protein>
    <recommendedName>
        <fullName evidence="3">DUF5723 domain-containing protein</fullName>
    </recommendedName>
</protein>
<proteinExistence type="predicted"/>
<organism evidence="4 5">
    <name type="scientific">Hymenobacter lutimineralis</name>
    <dbReference type="NCBI Taxonomy" id="2606448"/>
    <lineage>
        <taxon>Bacteria</taxon>
        <taxon>Pseudomonadati</taxon>
        <taxon>Bacteroidota</taxon>
        <taxon>Cytophagia</taxon>
        <taxon>Cytophagales</taxon>
        <taxon>Hymenobacteraceae</taxon>
        <taxon>Hymenobacter</taxon>
    </lineage>
</organism>
<feature type="domain" description="DUF5723" evidence="3">
    <location>
        <begin position="42"/>
        <end position="447"/>
    </location>
</feature>
<evidence type="ECO:0000313" key="5">
    <source>
        <dbReference type="Proteomes" id="UP000322791"/>
    </source>
</evidence>
<dbReference type="AlphaFoldDB" id="A0A5D6UTX4"/>
<feature type="signal peptide" evidence="2">
    <location>
        <begin position="1"/>
        <end position="21"/>
    </location>
</feature>
<feature type="chain" id="PRO_5022914711" description="DUF5723 domain-containing protein" evidence="2">
    <location>
        <begin position="22"/>
        <end position="607"/>
    </location>
</feature>
<dbReference type="Pfam" id="PF18990">
    <property type="entry name" value="DUF5723"/>
    <property type="match status" value="1"/>
</dbReference>
<dbReference type="RefSeq" id="WP_149072416.1">
    <property type="nucleotide sequence ID" value="NZ_VTHL01000024.1"/>
</dbReference>
<feature type="compositionally biased region" description="Low complexity" evidence="1">
    <location>
        <begin position="504"/>
        <end position="559"/>
    </location>
</feature>
<dbReference type="InterPro" id="IPR043781">
    <property type="entry name" value="DUF5723"/>
</dbReference>
<evidence type="ECO:0000259" key="3">
    <source>
        <dbReference type="Pfam" id="PF18990"/>
    </source>
</evidence>
<evidence type="ECO:0000256" key="1">
    <source>
        <dbReference type="SAM" id="MobiDB-lite"/>
    </source>
</evidence>
<gene>
    <name evidence="4" type="ORF">FY528_17985</name>
</gene>
<accession>A0A5D6UTX4</accession>
<evidence type="ECO:0000313" key="4">
    <source>
        <dbReference type="EMBL" id="TYZ06405.1"/>
    </source>
</evidence>
<sequence length="607" mass="66136">MQLSTRLTLILGLALSTPALSQPTLSPAHGNYHGLGEVLWNPATVADSRYLFQLQLFSLDVTASNTAYAYTGPWSLKNPGSGLEFSPEYLTLRNDKPRHLVGLGLDARGPGLQVRLNANNGLAFQTRVRTAFQGNAVSASLLQDAVNEFEGVRRSDDNTFNFNMNAFAEWNLTYGRTVINDEAHFLKAGITLKRLIGLGAAYIQSRQLDYEILPDNATTGDTVLRLHRFEGGAGFSNPSELANLDLNTARRWLTKGSGPGSGWGADLGVVYEFRPDHATYYYTTKKGERRPDASRNKYKYRVSVALTDIGGIRYRTNAAAYDVTASNLGVSQADLEGIDEDNVEERIRAILRTDRYEEQTSFRMGLPTTLNVDVDYHLSWKFYLNAAVRQNLRGRFAPGMRTFSYASVTPRLETRWLEVATPVLLTNNYRTAAFGVSARAGIFLLGTNDLGSLLGGKNRMGSNVYFGVSPLSWANWRPSAKSRKSKVSKVAPALKQPVTPPATPATSTPAAPDSLAAPVSAPVTAPTDSLTTPAAAPATAPADSSATPAATPTTVPTTPVTPAQLRLPFFLPGRYTVLPRQYCFSTRHWSNQYAACFRGPRHSPVGS</sequence>
<evidence type="ECO:0000256" key="2">
    <source>
        <dbReference type="SAM" id="SignalP"/>
    </source>
</evidence>
<keyword evidence="5" id="KW-1185">Reference proteome</keyword>
<name>A0A5D6UTX4_9BACT</name>
<reference evidence="4 5" key="1">
    <citation type="submission" date="2019-08" db="EMBL/GenBank/DDBJ databases">
        <authorList>
            <person name="Seo M.-J."/>
        </authorList>
    </citation>
    <scope>NUCLEOTIDE SEQUENCE [LARGE SCALE GENOMIC DNA]</scope>
    <source>
        <strain evidence="4 5">KIGAM108</strain>
    </source>
</reference>
<dbReference type="EMBL" id="VTHL01000024">
    <property type="protein sequence ID" value="TYZ06405.1"/>
    <property type="molecule type" value="Genomic_DNA"/>
</dbReference>
<comment type="caution">
    <text evidence="4">The sequence shown here is derived from an EMBL/GenBank/DDBJ whole genome shotgun (WGS) entry which is preliminary data.</text>
</comment>